<reference evidence="1 2" key="1">
    <citation type="submission" date="2017-01" db="EMBL/GenBank/DDBJ databases">
        <title>The cable genome- insights into the physiology and evolution of filamentous bacteria capable of sulfide oxidation via long distance electron transfer.</title>
        <authorList>
            <person name="Schreiber L."/>
            <person name="Bjerg J.T."/>
            <person name="Boggild A."/>
            <person name="Van De Vossenberg J."/>
            <person name="Meysman F."/>
            <person name="Nielsen L.P."/>
            <person name="Schramm A."/>
            <person name="Kjeldsen K.U."/>
        </authorList>
    </citation>
    <scope>NUCLEOTIDE SEQUENCE [LARGE SCALE GENOMIC DNA]</scope>
    <source>
        <strain evidence="1">A2</strain>
    </source>
</reference>
<proteinExistence type="predicted"/>
<evidence type="ECO:0000313" key="2">
    <source>
        <dbReference type="Proteomes" id="UP000286862"/>
    </source>
</evidence>
<dbReference type="EMBL" id="MTKQ01000173">
    <property type="protein sequence ID" value="RWX47299.1"/>
    <property type="molecule type" value="Genomic_DNA"/>
</dbReference>
<dbReference type="Proteomes" id="UP000286862">
    <property type="component" value="Unassembled WGS sequence"/>
</dbReference>
<gene>
    <name evidence="1" type="ORF">VT99_11733</name>
</gene>
<dbReference type="AlphaFoldDB" id="A0A3S3R0L4"/>
<protein>
    <submittedName>
        <fullName evidence="1">Transposase</fullName>
    </submittedName>
</protein>
<organism evidence="1 2">
    <name type="scientific">Candidatus Electrothrix marina</name>
    <dbReference type="NCBI Taxonomy" id="1859130"/>
    <lineage>
        <taxon>Bacteria</taxon>
        <taxon>Pseudomonadati</taxon>
        <taxon>Thermodesulfobacteriota</taxon>
        <taxon>Desulfobulbia</taxon>
        <taxon>Desulfobulbales</taxon>
        <taxon>Desulfobulbaceae</taxon>
        <taxon>Candidatus Electrothrix</taxon>
    </lineage>
</organism>
<comment type="caution">
    <text evidence="1">The sequence shown here is derived from an EMBL/GenBank/DDBJ whole genome shotgun (WGS) entry which is preliminary data.</text>
</comment>
<sequence>MEGLAKVGTFCPNLVCPDYEQVRESGGNIIKFGHTGGGRQRFKCRTCKGTFTETRGTIFYRRRTTEKEILECLAMIAEGSRISSVSRIKGHKEDTISDWLRTAAEHAEKVEDILMSEFQITRGQIDGLWSYVGNR</sequence>
<name>A0A3S3R0L4_9BACT</name>
<evidence type="ECO:0000313" key="1">
    <source>
        <dbReference type="EMBL" id="RWX47299.1"/>
    </source>
</evidence>
<accession>A0A3S3R0L4</accession>